<dbReference type="PROSITE" id="PS50003">
    <property type="entry name" value="PH_DOMAIN"/>
    <property type="match status" value="1"/>
</dbReference>
<dbReference type="AlphaFoldDB" id="A0AAE2D1R4"/>
<dbReference type="SUPFAM" id="SSF48425">
    <property type="entry name" value="Sec7 domain"/>
    <property type="match status" value="1"/>
</dbReference>
<feature type="domain" description="SEC7" evidence="4">
    <location>
        <begin position="57"/>
        <end position="241"/>
    </location>
</feature>
<evidence type="ECO:0000256" key="1">
    <source>
        <dbReference type="SAM" id="Coils"/>
    </source>
</evidence>
<dbReference type="SUPFAM" id="SSF50729">
    <property type="entry name" value="PH domain-like"/>
    <property type="match status" value="1"/>
</dbReference>
<proteinExistence type="predicted"/>
<feature type="domain" description="PH" evidence="3">
    <location>
        <begin position="259"/>
        <end position="372"/>
    </location>
</feature>
<keyword evidence="1" id="KW-0175">Coiled coil</keyword>
<evidence type="ECO:0000256" key="2">
    <source>
        <dbReference type="SAM" id="MobiDB-lite"/>
    </source>
</evidence>
<dbReference type="InterPro" id="IPR000904">
    <property type="entry name" value="Sec7_dom"/>
</dbReference>
<feature type="compositionally biased region" description="Low complexity" evidence="2">
    <location>
        <begin position="388"/>
        <end position="401"/>
    </location>
</feature>
<dbReference type="Pfam" id="PF01369">
    <property type="entry name" value="Sec7"/>
    <property type="match status" value="1"/>
</dbReference>
<name>A0AAE2D1R4_SCHME</name>
<dbReference type="SMART" id="SM00233">
    <property type="entry name" value="PH"/>
    <property type="match status" value="1"/>
</dbReference>
<reference evidence="5" key="2">
    <citation type="journal article" date="2023" name="Infect Dis Poverty">
        <title>Chromosome-scale genome of the human blood fluke Schistosoma mekongi and its implications for public health.</title>
        <authorList>
            <person name="Zhou M."/>
            <person name="Xu L."/>
            <person name="Xu D."/>
            <person name="Chen W."/>
            <person name="Khan J."/>
            <person name="Hu Y."/>
            <person name="Huang H."/>
            <person name="Wei H."/>
            <person name="Zhang Y."/>
            <person name="Chusongsang P."/>
            <person name="Tanasarnprasert K."/>
            <person name="Hu X."/>
            <person name="Limpanont Y."/>
            <person name="Lv Z."/>
        </authorList>
    </citation>
    <scope>NUCLEOTIDE SEQUENCE</scope>
    <source>
        <strain evidence="5">LV_2022a</strain>
    </source>
</reference>
<evidence type="ECO:0008006" key="7">
    <source>
        <dbReference type="Google" id="ProtNLM"/>
    </source>
</evidence>
<keyword evidence="6" id="KW-1185">Reference proteome</keyword>
<feature type="compositionally biased region" description="Polar residues" evidence="2">
    <location>
        <begin position="426"/>
        <end position="435"/>
    </location>
</feature>
<feature type="coiled-coil region" evidence="1">
    <location>
        <begin position="14"/>
        <end position="41"/>
    </location>
</feature>
<comment type="caution">
    <text evidence="5">The sequence shown here is derived from an EMBL/GenBank/DDBJ whole genome shotgun (WGS) entry which is preliminary data.</text>
</comment>
<dbReference type="FunFam" id="1.10.1000.11:FF:000002">
    <property type="entry name" value="Cytohesin 1"/>
    <property type="match status" value="1"/>
</dbReference>
<reference evidence="5" key="1">
    <citation type="submission" date="2022-04" db="EMBL/GenBank/DDBJ databases">
        <authorList>
            <person name="Xu L."/>
            <person name="Lv Z."/>
        </authorList>
    </citation>
    <scope>NUCLEOTIDE SEQUENCE</scope>
    <source>
        <strain evidence="5">LV_2022a</strain>
    </source>
</reference>
<dbReference type="Gene3D" id="2.30.29.30">
    <property type="entry name" value="Pleckstrin-homology domain (PH domain)/Phosphotyrosine-binding domain (PTB)"/>
    <property type="match status" value="1"/>
</dbReference>
<evidence type="ECO:0000259" key="4">
    <source>
        <dbReference type="PROSITE" id="PS50190"/>
    </source>
</evidence>
<dbReference type="PANTHER" id="PTHR10663">
    <property type="entry name" value="GUANYL-NUCLEOTIDE EXCHANGE FACTOR"/>
    <property type="match status" value="1"/>
</dbReference>
<dbReference type="Pfam" id="PF00169">
    <property type="entry name" value="PH"/>
    <property type="match status" value="1"/>
</dbReference>
<dbReference type="GO" id="GO:0032012">
    <property type="term" value="P:regulation of ARF protein signal transduction"/>
    <property type="evidence" value="ECO:0007669"/>
    <property type="project" value="InterPro"/>
</dbReference>
<dbReference type="PANTHER" id="PTHR10663:SF402">
    <property type="entry name" value="MIP16918P"/>
    <property type="match status" value="1"/>
</dbReference>
<dbReference type="Gene3D" id="1.10.1000.11">
    <property type="entry name" value="Arf Nucleotide-binding Site Opener,domain 2"/>
    <property type="match status" value="1"/>
</dbReference>
<dbReference type="Proteomes" id="UP001292079">
    <property type="component" value="Unassembled WGS sequence"/>
</dbReference>
<dbReference type="InterPro" id="IPR001849">
    <property type="entry name" value="PH_domain"/>
</dbReference>
<dbReference type="InterPro" id="IPR023394">
    <property type="entry name" value="Sec7_C_sf"/>
</dbReference>
<evidence type="ECO:0000313" key="5">
    <source>
        <dbReference type="EMBL" id="KAK4468173.1"/>
    </source>
</evidence>
<protein>
    <recommendedName>
        <fullName evidence="7">Cytohesin</fullName>
    </recommendedName>
</protein>
<organism evidence="5 6">
    <name type="scientific">Schistosoma mekongi</name>
    <name type="common">Parasitic worm</name>
    <dbReference type="NCBI Taxonomy" id="38744"/>
    <lineage>
        <taxon>Eukaryota</taxon>
        <taxon>Metazoa</taxon>
        <taxon>Spiralia</taxon>
        <taxon>Lophotrochozoa</taxon>
        <taxon>Platyhelminthes</taxon>
        <taxon>Trematoda</taxon>
        <taxon>Digenea</taxon>
        <taxon>Strigeidida</taxon>
        <taxon>Schistosomatoidea</taxon>
        <taxon>Schistosomatidae</taxon>
        <taxon>Schistosoma</taxon>
    </lineage>
</organism>
<sequence length="435" mass="50076">MDYDELTIEEKERLQFIRQQKTQVMKNIESLKLELSDITNQIENLGFSVDGEDSSVRRLALGCKKFNNNPKQGLEYLFDQNIIGRSPDEVAKFFIDHNDNLSKHAIGTYIGEVRKEFNMQVLDAFAKLHNFKDEEFLPALRQFLFSFQLPGESQKIDRILTSFSERYVEQNPTVFNSPHEAYVLSYAVILLNTTLHNTNAKSHSLGLAEEKTFVRTMVEFDEETNLSEDLVRKIYHAIKTEPLRAVSDDLSVCGSNQNNAIHKGWLWKLGGRVKSWKRRWFILTEDSLLYYLTPERSRQTKGTIHLEGITIRLIHDKTKEYCFELYCPRNQLVKSYKIERDLSAGHHTVYRMAAPTLVERDEWIRMLERVTHRLAERRGTRSISVDCTGSSSSTSMTIGSGSHHHHLPPPVSSLSLRRNGAGSQPDLPSQQSVLN</sequence>
<feature type="region of interest" description="Disordered" evidence="2">
    <location>
        <begin position="381"/>
        <end position="435"/>
    </location>
</feature>
<dbReference type="EMBL" id="JALJAT010000007">
    <property type="protein sequence ID" value="KAK4468173.1"/>
    <property type="molecule type" value="Genomic_DNA"/>
</dbReference>
<dbReference type="InterPro" id="IPR011993">
    <property type="entry name" value="PH-like_dom_sf"/>
</dbReference>
<evidence type="ECO:0000259" key="3">
    <source>
        <dbReference type="PROSITE" id="PS50003"/>
    </source>
</evidence>
<accession>A0AAE2D1R4</accession>
<dbReference type="PROSITE" id="PS50190">
    <property type="entry name" value="SEC7"/>
    <property type="match status" value="1"/>
</dbReference>
<dbReference type="SMART" id="SM00222">
    <property type="entry name" value="Sec7"/>
    <property type="match status" value="1"/>
</dbReference>
<dbReference type="GO" id="GO:0005085">
    <property type="term" value="F:guanyl-nucleotide exchange factor activity"/>
    <property type="evidence" value="ECO:0007669"/>
    <property type="project" value="InterPro"/>
</dbReference>
<dbReference type="CDD" id="cd00171">
    <property type="entry name" value="Sec7"/>
    <property type="match status" value="1"/>
</dbReference>
<dbReference type="Gene3D" id="1.10.220.20">
    <property type="match status" value="1"/>
</dbReference>
<dbReference type="InterPro" id="IPR035999">
    <property type="entry name" value="Sec7_dom_sf"/>
</dbReference>
<gene>
    <name evidence="5" type="ORF">MN116_008336</name>
</gene>
<evidence type="ECO:0000313" key="6">
    <source>
        <dbReference type="Proteomes" id="UP001292079"/>
    </source>
</evidence>